<gene>
    <name evidence="1" type="ORF">GMOD_00010075</name>
</gene>
<name>A0A3M7M1Z7_9PLEO</name>
<evidence type="ECO:0000313" key="2">
    <source>
        <dbReference type="Proteomes" id="UP000265663"/>
    </source>
</evidence>
<dbReference type="EMBL" id="KE747815">
    <property type="protein sequence ID" value="RMZ68424.1"/>
    <property type="molecule type" value="Genomic_DNA"/>
</dbReference>
<proteinExistence type="predicted"/>
<organism evidence="1 2">
    <name type="scientific">Pyrenophora seminiperda CCB06</name>
    <dbReference type="NCBI Taxonomy" id="1302712"/>
    <lineage>
        <taxon>Eukaryota</taxon>
        <taxon>Fungi</taxon>
        <taxon>Dikarya</taxon>
        <taxon>Ascomycota</taxon>
        <taxon>Pezizomycotina</taxon>
        <taxon>Dothideomycetes</taxon>
        <taxon>Pleosporomycetidae</taxon>
        <taxon>Pleosporales</taxon>
        <taxon>Pleosporineae</taxon>
        <taxon>Pleosporaceae</taxon>
        <taxon>Pyrenophora</taxon>
    </lineage>
</organism>
<keyword evidence="2" id="KW-1185">Reference proteome</keyword>
<protein>
    <submittedName>
        <fullName evidence="1">Uncharacterized protein</fullName>
    </submittedName>
</protein>
<dbReference type="AlphaFoldDB" id="A0A3M7M1Z7"/>
<dbReference type="Proteomes" id="UP000265663">
    <property type="component" value="Unassembled WGS sequence"/>
</dbReference>
<evidence type="ECO:0000313" key="1">
    <source>
        <dbReference type="EMBL" id="RMZ68424.1"/>
    </source>
</evidence>
<accession>A0A3M7M1Z7</accession>
<sequence>MRRLPNVCIEAARYSRYLALAARRWLVQQARELPSVRFDSHPHPNHPYHAAITRHHPPSQISLVL</sequence>
<reference evidence="1 2" key="1">
    <citation type="journal article" date="2014" name="PLoS ONE">
        <title>De novo Genome Assembly of the Fungal Plant Pathogen Pyrenophora semeniperda.</title>
        <authorList>
            <person name="Soliai M.M."/>
            <person name="Meyer S.E."/>
            <person name="Udall J.A."/>
            <person name="Elzinga D.E."/>
            <person name="Hermansen R.A."/>
            <person name="Bodily P.M."/>
            <person name="Hart A.A."/>
            <person name="Coleman C.E."/>
        </authorList>
    </citation>
    <scope>NUCLEOTIDE SEQUENCE [LARGE SCALE GENOMIC DNA]</scope>
    <source>
        <strain evidence="1 2">CCB06</strain>
        <tissue evidence="1">Mycelium</tissue>
    </source>
</reference>